<gene>
    <name evidence="2" type="ORF">Pmani_023130</name>
</gene>
<accession>A0AAE1PBN7</accession>
<dbReference type="EMBL" id="JAWZYT010002356">
    <property type="protein sequence ID" value="KAK4304951.1"/>
    <property type="molecule type" value="Genomic_DNA"/>
</dbReference>
<dbReference type="Proteomes" id="UP001292094">
    <property type="component" value="Unassembled WGS sequence"/>
</dbReference>
<reference evidence="2" key="1">
    <citation type="submission" date="2023-11" db="EMBL/GenBank/DDBJ databases">
        <title>Genome assemblies of two species of porcelain crab, Petrolisthes cinctipes and Petrolisthes manimaculis (Anomura: Porcellanidae).</title>
        <authorList>
            <person name="Angst P."/>
        </authorList>
    </citation>
    <scope>NUCLEOTIDE SEQUENCE</scope>
    <source>
        <strain evidence="2">PB745_02</strain>
        <tissue evidence="2">Gill</tissue>
    </source>
</reference>
<evidence type="ECO:0000313" key="3">
    <source>
        <dbReference type="Proteomes" id="UP001292094"/>
    </source>
</evidence>
<evidence type="ECO:0000256" key="1">
    <source>
        <dbReference type="SAM" id="MobiDB-lite"/>
    </source>
</evidence>
<evidence type="ECO:0000313" key="2">
    <source>
        <dbReference type="EMBL" id="KAK4304951.1"/>
    </source>
</evidence>
<organism evidence="2 3">
    <name type="scientific">Petrolisthes manimaculis</name>
    <dbReference type="NCBI Taxonomy" id="1843537"/>
    <lineage>
        <taxon>Eukaryota</taxon>
        <taxon>Metazoa</taxon>
        <taxon>Ecdysozoa</taxon>
        <taxon>Arthropoda</taxon>
        <taxon>Crustacea</taxon>
        <taxon>Multicrustacea</taxon>
        <taxon>Malacostraca</taxon>
        <taxon>Eumalacostraca</taxon>
        <taxon>Eucarida</taxon>
        <taxon>Decapoda</taxon>
        <taxon>Pleocyemata</taxon>
        <taxon>Anomura</taxon>
        <taxon>Galatheoidea</taxon>
        <taxon>Porcellanidae</taxon>
        <taxon>Petrolisthes</taxon>
    </lineage>
</organism>
<keyword evidence="3" id="KW-1185">Reference proteome</keyword>
<protein>
    <submittedName>
        <fullName evidence="2">Uncharacterized protein</fullName>
    </submittedName>
</protein>
<sequence>MEEPLQRKKEKGDIYDVAGTLETVGRRVLNTTKPPSNSDTFTVSCWYAFRPTPNSEPNFTKPPPLYYNIFTLSTPLLYNTTYSTSLLHLSTTTPPTSPPPAHPFHHTWE</sequence>
<proteinExistence type="predicted"/>
<comment type="caution">
    <text evidence="2">The sequence shown here is derived from an EMBL/GenBank/DDBJ whole genome shotgun (WGS) entry which is preliminary data.</text>
</comment>
<feature type="region of interest" description="Disordered" evidence="1">
    <location>
        <begin position="89"/>
        <end position="109"/>
    </location>
</feature>
<name>A0AAE1PBN7_9EUCA</name>
<dbReference type="AlphaFoldDB" id="A0AAE1PBN7"/>